<reference evidence="13 34" key="5">
    <citation type="submission" date="2019-10" db="EMBL/GenBank/DDBJ databases">
        <title>Genome Sequence and Assembly of iSURF_14.</title>
        <authorList>
            <person name="Wucher B.R."/>
            <person name="Ruoff K.L."/>
            <person name="Price C.E."/>
            <person name="Valls R.R."/>
            <person name="O'Toole G.A."/>
        </authorList>
    </citation>
    <scope>NUCLEOTIDE SEQUENCE [LARGE SCALE GENOMIC DNA]</scope>
    <source>
        <strain evidence="13 34">ANK132K_3B</strain>
    </source>
</reference>
<evidence type="ECO:0000256" key="4">
    <source>
        <dbReference type="ARBA" id="ARBA00022692"/>
    </source>
</evidence>
<evidence type="ECO:0000313" key="25">
    <source>
        <dbReference type="EMBL" id="RGW48092.1"/>
    </source>
</evidence>
<evidence type="ECO:0000259" key="11">
    <source>
        <dbReference type="Pfam" id="PF07715"/>
    </source>
</evidence>
<dbReference type="InterPro" id="IPR036942">
    <property type="entry name" value="Beta-barrel_TonB_sf"/>
</dbReference>
<reference evidence="33 35" key="3">
    <citation type="journal article" date="2019" name="Nat. Med.">
        <title>A library of human gut bacterial isolates paired with longitudinal multiomics data enables mechanistic microbiome research.</title>
        <authorList>
            <person name="Poyet M."/>
            <person name="Groussin M."/>
            <person name="Gibbons S.M."/>
            <person name="Avila-Pacheco J."/>
            <person name="Jiang X."/>
            <person name="Kearney S.M."/>
            <person name="Perrotta A.R."/>
            <person name="Berdy B."/>
            <person name="Zhao S."/>
            <person name="Lieberman T.D."/>
            <person name="Swanson P.K."/>
            <person name="Smith M."/>
            <person name="Roesemann S."/>
            <person name="Alexander J.E."/>
            <person name="Rich S.A."/>
            <person name="Livny J."/>
            <person name="Vlamakis H."/>
            <person name="Clish C."/>
            <person name="Bullock K."/>
            <person name="Deik A."/>
            <person name="Scott J."/>
            <person name="Pierce K.A."/>
            <person name="Xavier R.J."/>
            <person name="Alm E.J."/>
        </authorList>
    </citation>
    <scope>NUCLEOTIDE SEQUENCE [LARGE SCALE GENOMIC DNA]</scope>
    <source>
        <strain evidence="14 35">BIOML-A110</strain>
        <strain evidence="15 33">BIOML-A98</strain>
    </source>
</reference>
<dbReference type="Proteomes" id="UP000462922">
    <property type="component" value="Unassembled WGS sequence"/>
</dbReference>
<dbReference type="Proteomes" id="UP000758576">
    <property type="component" value="Unassembled WGS sequence"/>
</dbReference>
<dbReference type="EMBL" id="VULU01000076">
    <property type="protein sequence ID" value="MSS50984.1"/>
    <property type="molecule type" value="Genomic_DNA"/>
</dbReference>
<dbReference type="InterPro" id="IPR023997">
    <property type="entry name" value="TonB-dep_OMP_SusC/RagA_CS"/>
</dbReference>
<evidence type="ECO:0000313" key="22">
    <source>
        <dbReference type="EMBL" id="RGM41371.1"/>
    </source>
</evidence>
<dbReference type="EMBL" id="QSAI01000014">
    <property type="protein sequence ID" value="RGW48092.1"/>
    <property type="molecule type" value="Genomic_DNA"/>
</dbReference>
<dbReference type="Gene3D" id="2.170.130.10">
    <property type="entry name" value="TonB-dependent receptor, plug domain"/>
    <property type="match status" value="1"/>
</dbReference>
<reference evidence="17" key="9">
    <citation type="submission" date="2022-01" db="EMBL/GenBank/DDBJ databases">
        <authorList>
            <person name="Mingchao X."/>
        </authorList>
    </citation>
    <scope>NUCLEOTIDE SEQUENCE</scope>
    <source>
        <strain evidence="17">Bv4372</strain>
    </source>
</reference>
<dbReference type="EMBL" id="CYZI01000010">
    <property type="protein sequence ID" value="CUO45680.1"/>
    <property type="molecule type" value="Genomic_DNA"/>
</dbReference>
<evidence type="ECO:0000313" key="30">
    <source>
        <dbReference type="Proteomes" id="UP000285379"/>
    </source>
</evidence>
<dbReference type="Pfam" id="PF00593">
    <property type="entry name" value="TonB_dep_Rec_b-barrel"/>
    <property type="match status" value="1"/>
</dbReference>
<dbReference type="EMBL" id="WCIF01000006">
    <property type="protein sequence ID" value="KAB5439337.1"/>
    <property type="molecule type" value="Genomic_DNA"/>
</dbReference>
<reference evidence="27 28" key="2">
    <citation type="submission" date="2018-08" db="EMBL/GenBank/DDBJ databases">
        <title>A genome reference for cultivated species of the human gut microbiota.</title>
        <authorList>
            <person name="Zou Y."/>
            <person name="Xue W."/>
            <person name="Luo G."/>
        </authorList>
    </citation>
    <scope>NUCLEOTIDE SEQUENCE [LARGE SCALE GENOMIC DNA]</scope>
    <source>
        <strain evidence="25 31">AF12-25</strain>
        <strain evidence="24 30">AF14-8</strain>
        <strain evidence="23 29">AF25-30LB</strain>
        <strain evidence="22 28">OM08-13BH</strain>
        <strain evidence="21 27">TM05-16</strain>
    </source>
</reference>
<dbReference type="SUPFAM" id="SSF49464">
    <property type="entry name" value="Carboxypeptidase regulatory domain-like"/>
    <property type="match status" value="1"/>
</dbReference>
<dbReference type="RefSeq" id="WP_011965523.1">
    <property type="nucleotide sequence ID" value="NZ_CAJTAS010000013.1"/>
</dbReference>
<evidence type="ECO:0000313" key="14">
    <source>
        <dbReference type="EMBL" id="KAB6576760.1"/>
    </source>
</evidence>
<evidence type="ECO:0000313" key="27">
    <source>
        <dbReference type="Proteomes" id="UP000260640"/>
    </source>
</evidence>
<dbReference type="Proteomes" id="UP000095333">
    <property type="component" value="Unassembled WGS sequence"/>
</dbReference>
<dbReference type="Pfam" id="PF13715">
    <property type="entry name" value="CarbopepD_reg_2"/>
    <property type="match status" value="1"/>
</dbReference>
<accession>A0A174FBG1</accession>
<dbReference type="Proteomes" id="UP000261003">
    <property type="component" value="Unassembled WGS sequence"/>
</dbReference>
<reference evidence="18" key="10">
    <citation type="submission" date="2023-01" db="EMBL/GenBank/DDBJ databases">
        <title>Human gut microbiome strain richness.</title>
        <authorList>
            <person name="Chen-Liaw A."/>
        </authorList>
    </citation>
    <scope>NUCLEOTIDE SEQUENCE</scope>
    <source>
        <strain evidence="18">H9_m1001271B151109d0_201107</strain>
    </source>
</reference>
<keyword evidence="3 8" id="KW-1134">Transmembrane beta strand</keyword>
<evidence type="ECO:0000313" key="18">
    <source>
        <dbReference type="EMBL" id="MDB0850151.1"/>
    </source>
</evidence>
<dbReference type="EMBL" id="QSTG01000034">
    <property type="protein sequence ID" value="RGM41371.1"/>
    <property type="molecule type" value="Genomic_DNA"/>
</dbReference>
<keyword evidence="5 9" id="KW-0798">TonB box</keyword>
<dbReference type="EMBL" id="JAQKEI010000002">
    <property type="protein sequence ID" value="MDB0850151.1"/>
    <property type="molecule type" value="Genomic_DNA"/>
</dbReference>
<dbReference type="OMA" id="YDDYNNF"/>
<proteinExistence type="inferred from homology"/>
<dbReference type="Proteomes" id="UP000260640">
    <property type="component" value="Unassembled WGS sequence"/>
</dbReference>
<dbReference type="Proteomes" id="UP000266497">
    <property type="component" value="Unassembled WGS sequence"/>
</dbReference>
<protein>
    <submittedName>
        <fullName evidence="12">Outer membrane receptor proteins, mostly Fe transport</fullName>
    </submittedName>
    <submittedName>
        <fullName evidence="13">SusC/RagA family TonB-linked outer membrane protein</fullName>
    </submittedName>
</protein>
<evidence type="ECO:0000256" key="2">
    <source>
        <dbReference type="ARBA" id="ARBA00022448"/>
    </source>
</evidence>
<reference evidence="19 32" key="4">
    <citation type="submission" date="2019-09" db="EMBL/GenBank/DDBJ databases">
        <title>In-depth cultivation of the pig gut microbiome towards novel bacterial diversity and tailored functional studies.</title>
        <authorList>
            <person name="Wylensek D."/>
            <person name="Hitch T.C.A."/>
            <person name="Clavel T."/>
        </authorList>
    </citation>
    <scope>NUCLEOTIDE SEQUENCE [LARGE SCALE GENOMIC DNA]</scope>
    <source>
        <strain evidence="19 32">WCA-389-WT-3C</strain>
    </source>
</reference>
<evidence type="ECO:0000256" key="9">
    <source>
        <dbReference type="RuleBase" id="RU003357"/>
    </source>
</evidence>
<name>A0A174FBG1_PHOVU</name>
<dbReference type="Proteomes" id="UP000462885">
    <property type="component" value="Unassembled WGS sequence"/>
</dbReference>
<organism evidence="12 26">
    <name type="scientific">Phocaeicola vulgatus</name>
    <name type="common">Bacteroides vulgatus</name>
    <dbReference type="NCBI Taxonomy" id="821"/>
    <lineage>
        <taxon>Bacteria</taxon>
        <taxon>Pseudomonadati</taxon>
        <taxon>Bacteroidota</taxon>
        <taxon>Bacteroidia</taxon>
        <taxon>Bacteroidales</taxon>
        <taxon>Bacteroidaceae</taxon>
        <taxon>Phocaeicola</taxon>
    </lineage>
</organism>
<feature type="domain" description="TonB-dependent receptor plug" evidence="11">
    <location>
        <begin position="216"/>
        <end position="320"/>
    </location>
</feature>
<evidence type="ECO:0000313" key="29">
    <source>
        <dbReference type="Proteomes" id="UP000266497"/>
    </source>
</evidence>
<evidence type="ECO:0000313" key="20">
    <source>
        <dbReference type="EMBL" id="NVB72113.1"/>
    </source>
</evidence>
<dbReference type="InterPro" id="IPR023996">
    <property type="entry name" value="TonB-dep_OMP_SusC/RagA"/>
</dbReference>
<dbReference type="AlphaFoldDB" id="A0A174FBG1"/>
<evidence type="ECO:0000313" key="35">
    <source>
        <dbReference type="Proteomes" id="UP000462922"/>
    </source>
</evidence>
<evidence type="ECO:0000256" key="6">
    <source>
        <dbReference type="ARBA" id="ARBA00023136"/>
    </source>
</evidence>
<keyword evidence="4 8" id="KW-0812">Transmembrane</keyword>
<evidence type="ECO:0000313" key="16">
    <source>
        <dbReference type="EMBL" id="MBV3488909.1"/>
    </source>
</evidence>
<sequence>MSAKLSSKNFYGGNLMVKCFVALVIFFCSVGNLFAQTETKVTINVDKVLIRTALERLQKETKVHFVYDEENIDQDKRVSLSYTQAPLKIVLEDFCKQTSLRYEVKRNLILILPGKADRNVNRQSFLMKGVVTDEDGESIIGATVMIGGTSKGTVTDINGQYTLEVQSGDLVSFTFVGMTDKVIKAQVNKKMVNVQLESNATALADVVITGYQTLSKERATGSFDKVDSSVLSSRPTADLSTALQGLVAGMQATEKEDGSIDFLIRGSSSLYADKKPLLVVDGFPIQGDFSSINPNDVESVTVLKDAAAASIWGARSANGVIVVTTKKGKKDKVQVDVQAFVRIGTNPDLEYIMNQADSRTMVDYEMRAFENNWKMAAWEYAPIFSKIQNSLTLAQELYYANKYQGLSKEEMEQGLERLRNTSNRQQLKDYLMQTQLLQQYNVSISGGTERMSNYMSLMYEKNDESTIKRGYEKFMINYNNSYKVTKWLTANLITTLQRKDQETSGVTIGEFSNLSPYEMLLNEDGSYATNLNVYNRAELEKLPLEKLPYSDWSYNMLREVRGREYKTTNTMYRVQLGLNAQIIKGLNYDMRVQYESTSSEYKNYDSEDTFYARNLVNSYTEYNNETQEVGVSRIPKGGVLRSGKTEYSNYVFRNQLNYNNSFAEKHEISALAGIEISQYDTEGTVNPYVYGYNKEKNTSSVPPYGYGSNVDSFKNFFGNSATIEGGNTSYSLRCDRYVSYYTNIGYVYDGKYGASFSARGDGSNFVSDDPSLRWSPMWSVGAKWNIGKEEFIKDIDWINYLNLRATYGINGNAEKSTSPLTLVSVGSSVNSTTGTITGNISSFGNPSLRWEKTYTTNIGVDFDLFRSKLSGKLDFYNRKSKDVIGQVTIPSVYGTSTQKFNNAEILNRGVELELTGNFHIPSVDLGIRSTVTYAYNYNKILKLYYPALYCYELVEADTHVEGRPVGSLYSYDFLGTENGIPYVIGANGDKISMNDVSVHNRSLGLDILHYSGTTIPPHTFGWSNQFTWNNFSLYVYLTGNFGGIFRAPTAGSIPSVGSGKTFVSSSIKDFADSDGTLYPTWPLKDESNFYLWDRYTPNLEYFVQDASFIRLKEINLEYNLSKKLAGKLHLRGAKLFVQARNLGLIYCANDYGYDPEWLPGSNKPSATIAFGANINF</sequence>
<evidence type="ECO:0000313" key="24">
    <source>
        <dbReference type="EMBL" id="RGV12205.1"/>
    </source>
</evidence>
<dbReference type="EMBL" id="QRYT01000011">
    <property type="protein sequence ID" value="RGV12205.1"/>
    <property type="molecule type" value="Genomic_DNA"/>
</dbReference>
<dbReference type="Gene3D" id="2.60.40.1120">
    <property type="entry name" value="Carboxypeptidase-like, regulatory domain"/>
    <property type="match status" value="1"/>
</dbReference>
<dbReference type="Proteomes" id="UP000460950">
    <property type="component" value="Unassembled WGS sequence"/>
</dbReference>
<evidence type="ECO:0000256" key="5">
    <source>
        <dbReference type="ARBA" id="ARBA00023077"/>
    </source>
</evidence>
<dbReference type="EMBL" id="JABWDJ010000002">
    <property type="protein sequence ID" value="NVB72113.1"/>
    <property type="molecule type" value="Genomic_DNA"/>
</dbReference>
<evidence type="ECO:0000313" key="33">
    <source>
        <dbReference type="Proteomes" id="UP000462015"/>
    </source>
</evidence>
<evidence type="ECO:0000313" key="15">
    <source>
        <dbReference type="EMBL" id="KAB6635317.1"/>
    </source>
</evidence>
<evidence type="ECO:0000313" key="23">
    <source>
        <dbReference type="EMBL" id="RGR41511.1"/>
    </source>
</evidence>
<gene>
    <name evidence="25" type="ORF">DWV70_09025</name>
    <name evidence="24" type="ORF">DWW27_06655</name>
    <name evidence="23" type="ORF">DWY53_06265</name>
    <name evidence="22" type="ORF">DXC16_17295</name>
    <name evidence="21" type="ORF">DXD46_12210</name>
    <name evidence="12" type="ORF">ERS852457_02042</name>
    <name evidence="13" type="ORF">F9Z94_06755</name>
    <name evidence="19" type="ORF">FYJ30_22595</name>
    <name evidence="15" type="ORF">GAY12_10825</name>
    <name evidence="14" type="ORF">GAY76_02320</name>
    <name evidence="20" type="ORF">HUV05_01045</name>
    <name evidence="16" type="ORF">KSX14_09730</name>
    <name evidence="17" type="ORF">L4X52_04615</name>
    <name evidence="18" type="ORF">PL594_01280</name>
</gene>
<evidence type="ECO:0000313" key="34">
    <source>
        <dbReference type="Proteomes" id="UP000462885"/>
    </source>
</evidence>
<dbReference type="NCBIfam" id="TIGR04056">
    <property type="entry name" value="OMP_RagA_SusC"/>
    <property type="match status" value="1"/>
</dbReference>
<evidence type="ECO:0000313" key="28">
    <source>
        <dbReference type="Proteomes" id="UP000261003"/>
    </source>
</evidence>
<dbReference type="EMBL" id="QRUD01000014">
    <property type="protein sequence ID" value="RGR41511.1"/>
    <property type="molecule type" value="Genomic_DNA"/>
</dbReference>
<dbReference type="Gene3D" id="2.40.170.20">
    <property type="entry name" value="TonB-dependent receptor, beta-barrel domain"/>
    <property type="match status" value="1"/>
</dbReference>
<evidence type="ECO:0000313" key="36">
    <source>
        <dbReference type="Proteomes" id="UP000524321"/>
    </source>
</evidence>
<dbReference type="Proteomes" id="UP001201179">
    <property type="component" value="Unassembled WGS sequence"/>
</dbReference>
<dbReference type="PROSITE" id="PS52016">
    <property type="entry name" value="TONB_DEPENDENT_REC_3"/>
    <property type="match status" value="1"/>
</dbReference>
<reference evidence="20 36" key="7">
    <citation type="submission" date="2020-07" db="EMBL/GenBank/DDBJ databases">
        <title>Bacterial metabolism rescues the inhibition of intestinal drug absorption by food and drug additives.</title>
        <authorList>
            <person name="Zou L."/>
            <person name="Spanogiannopoulos P."/>
            <person name="Chien H.-C."/>
            <person name="Pieper L.M."/>
            <person name="Cai W."/>
            <person name="Khuri N."/>
            <person name="Pottel J."/>
            <person name="Vora B."/>
            <person name="Ni Z."/>
            <person name="Tsakalozou E."/>
            <person name="Zhang W."/>
            <person name="Shoichet B.K."/>
            <person name="Giacomini K.M."/>
            <person name="Turnbaugh P.J."/>
        </authorList>
    </citation>
    <scope>NUCLEOTIDE SEQUENCE [LARGE SCALE GENOMIC DNA]</scope>
    <source>
        <strain evidence="20 36">B33</strain>
    </source>
</reference>
<evidence type="ECO:0000313" key="32">
    <source>
        <dbReference type="Proteomes" id="UP000460950"/>
    </source>
</evidence>
<dbReference type="EMBL" id="WDAX01000003">
    <property type="protein sequence ID" value="KAB6576760.1"/>
    <property type="molecule type" value="Genomic_DNA"/>
</dbReference>
<keyword evidence="12" id="KW-0675">Receptor</keyword>
<evidence type="ECO:0000313" key="26">
    <source>
        <dbReference type="Proteomes" id="UP000095333"/>
    </source>
</evidence>
<evidence type="ECO:0000256" key="1">
    <source>
        <dbReference type="ARBA" id="ARBA00004571"/>
    </source>
</evidence>
<evidence type="ECO:0000313" key="21">
    <source>
        <dbReference type="EMBL" id="RGJ86409.1"/>
    </source>
</evidence>
<dbReference type="EMBL" id="JAHOGA010000018">
    <property type="protein sequence ID" value="MBV3488909.1"/>
    <property type="molecule type" value="Genomic_DNA"/>
</dbReference>
<dbReference type="InterPro" id="IPR008969">
    <property type="entry name" value="CarboxyPept-like_regulatory"/>
</dbReference>
<dbReference type="DNASU" id="5303184"/>
<dbReference type="GO" id="GO:0009279">
    <property type="term" value="C:cell outer membrane"/>
    <property type="evidence" value="ECO:0007669"/>
    <property type="project" value="UniProtKB-SubCell"/>
</dbReference>
<evidence type="ECO:0000313" key="19">
    <source>
        <dbReference type="EMBL" id="MSS50984.1"/>
    </source>
</evidence>
<evidence type="ECO:0000313" key="13">
    <source>
        <dbReference type="EMBL" id="KAB5439337.1"/>
    </source>
</evidence>
<evidence type="ECO:0000313" key="12">
    <source>
        <dbReference type="EMBL" id="CUO45680.1"/>
    </source>
</evidence>
<comment type="subcellular location">
    <subcellularLocation>
        <location evidence="1 8">Cell outer membrane</location>
        <topology evidence="1 8">Multi-pass membrane protein</topology>
    </subcellularLocation>
</comment>
<dbReference type="Pfam" id="PF07715">
    <property type="entry name" value="Plug"/>
    <property type="match status" value="1"/>
</dbReference>
<dbReference type="NCBIfam" id="TIGR04057">
    <property type="entry name" value="SusC_RagA_signa"/>
    <property type="match status" value="1"/>
</dbReference>
<dbReference type="SUPFAM" id="SSF56935">
    <property type="entry name" value="Porins"/>
    <property type="match status" value="1"/>
</dbReference>
<evidence type="ECO:0000256" key="8">
    <source>
        <dbReference type="PROSITE-ProRule" id="PRU01360"/>
    </source>
</evidence>
<dbReference type="GeneID" id="5303184"/>
<evidence type="ECO:0000256" key="7">
    <source>
        <dbReference type="ARBA" id="ARBA00023237"/>
    </source>
</evidence>
<evidence type="ECO:0000256" key="3">
    <source>
        <dbReference type="ARBA" id="ARBA00022452"/>
    </source>
</evidence>
<feature type="domain" description="TonB-dependent receptor-like beta-barrel" evidence="10">
    <location>
        <begin position="552"/>
        <end position="1077"/>
    </location>
</feature>
<dbReference type="EMBL" id="QSPP01000036">
    <property type="protein sequence ID" value="RGJ86409.1"/>
    <property type="molecule type" value="Genomic_DNA"/>
</dbReference>
<reference evidence="12 26" key="1">
    <citation type="submission" date="2015-09" db="EMBL/GenBank/DDBJ databases">
        <authorList>
            <consortium name="Pathogen Informatics"/>
        </authorList>
    </citation>
    <scope>NUCLEOTIDE SEQUENCE [LARGE SCALE GENOMIC DNA]</scope>
    <source>
        <strain evidence="12 26">2789STDY5834842</strain>
    </source>
</reference>
<comment type="similarity">
    <text evidence="8 9">Belongs to the TonB-dependent receptor family.</text>
</comment>
<dbReference type="Proteomes" id="UP000462015">
    <property type="component" value="Unassembled WGS sequence"/>
</dbReference>
<dbReference type="InterPro" id="IPR012910">
    <property type="entry name" value="Plug_dom"/>
</dbReference>
<keyword evidence="7 8" id="KW-0998">Cell outer membrane</keyword>
<dbReference type="InterPro" id="IPR039426">
    <property type="entry name" value="TonB-dep_rcpt-like"/>
</dbReference>
<reference evidence="20 36" key="6">
    <citation type="submission" date="2020-04" db="EMBL/GenBank/DDBJ databases">
        <authorList>
            <person name="Pieper L."/>
        </authorList>
    </citation>
    <scope>NUCLEOTIDE SEQUENCE [LARGE SCALE GENOMIC DNA]</scope>
    <source>
        <strain evidence="20 36">B33</strain>
    </source>
</reference>
<dbReference type="InterPro" id="IPR000531">
    <property type="entry name" value="Beta-barrel_TonB"/>
</dbReference>
<dbReference type="Proteomes" id="UP000524321">
    <property type="component" value="Unassembled WGS sequence"/>
</dbReference>
<keyword evidence="2 8" id="KW-0813">Transport</keyword>
<dbReference type="InterPro" id="IPR037066">
    <property type="entry name" value="Plug_dom_sf"/>
</dbReference>
<dbReference type="EMBL" id="WDAL01000019">
    <property type="protein sequence ID" value="KAB6635317.1"/>
    <property type="molecule type" value="Genomic_DNA"/>
</dbReference>
<evidence type="ECO:0000313" key="31">
    <source>
        <dbReference type="Proteomes" id="UP000285469"/>
    </source>
</evidence>
<reference evidence="16" key="8">
    <citation type="submission" date="2021-06" db="EMBL/GenBank/DDBJ databases">
        <title>Collection of gut derived symbiotic bacterial strains cultured from healthy donors.</title>
        <authorList>
            <person name="Lin H."/>
            <person name="Littmann E."/>
            <person name="Pamer E.G."/>
        </authorList>
    </citation>
    <scope>NUCLEOTIDE SEQUENCE</scope>
    <source>
        <strain evidence="16">MSK.19.85</strain>
    </source>
</reference>
<dbReference type="EMBL" id="JAKKWZ010000006">
    <property type="protein sequence ID" value="MCG0339275.1"/>
    <property type="molecule type" value="Genomic_DNA"/>
</dbReference>
<evidence type="ECO:0000259" key="10">
    <source>
        <dbReference type="Pfam" id="PF00593"/>
    </source>
</evidence>
<dbReference type="Proteomes" id="UP000285469">
    <property type="component" value="Unassembled WGS sequence"/>
</dbReference>
<keyword evidence="6 8" id="KW-0472">Membrane</keyword>
<dbReference type="Proteomes" id="UP000285379">
    <property type="component" value="Unassembled WGS sequence"/>
</dbReference>
<evidence type="ECO:0000313" key="17">
    <source>
        <dbReference type="EMBL" id="MCG0339275.1"/>
    </source>
</evidence>
<dbReference type="Proteomes" id="UP001210999">
    <property type="component" value="Unassembled WGS sequence"/>
</dbReference>